<evidence type="ECO:0008006" key="2">
    <source>
        <dbReference type="Google" id="ProtNLM"/>
    </source>
</evidence>
<accession>A0A0H5Q6K3</accession>
<dbReference type="Gene3D" id="3.40.50.2300">
    <property type="match status" value="1"/>
</dbReference>
<sequence>MPRVSLRILLVVDDDRLASKLARNITAAGDVVVGPFADVHEAISRAGLVQAAILDVKLGSGTSFEVADSLFRNEVPFVFMIGCGSEVIPKRFQRQHIYAKPSHVAPMLQDLHMQHRNIGSPDHDSLEAIVLDMIHRSCTIMPDRASADRLVEAVLLRAIAEAKDCRFKDDMRPRLMDMLDEEYRQHGRRFLN</sequence>
<name>A0A0H5Q6K3_9ZZZZ</name>
<protein>
    <recommendedName>
        <fullName evidence="2">Response regulatory domain-containing protein</fullName>
    </recommendedName>
</protein>
<reference evidence="1" key="1">
    <citation type="submission" date="2015-06" db="EMBL/GenBank/DDBJ databases">
        <authorList>
            <person name="Joergensen T."/>
        </authorList>
    </citation>
    <scope>NUCLEOTIDE SEQUENCE</scope>
    <source>
        <plasmid evidence="1">pRGFK1359</plasmid>
    </source>
</reference>
<organism evidence="1">
    <name type="scientific">uncultured prokaryote</name>
    <dbReference type="NCBI Taxonomy" id="198431"/>
    <lineage>
        <taxon>unclassified sequences</taxon>
        <taxon>environmental samples</taxon>
    </lineage>
</organism>
<keyword evidence="1" id="KW-0614">Plasmid</keyword>
<dbReference type="InterPro" id="IPR011006">
    <property type="entry name" value="CheY-like_superfamily"/>
</dbReference>
<evidence type="ECO:0000313" key="1">
    <source>
        <dbReference type="EMBL" id="CRY97054.1"/>
    </source>
</evidence>
<reference evidence="1" key="2">
    <citation type="submission" date="2015-07" db="EMBL/GenBank/DDBJ databases">
        <title>Plasmids, circular viruses and viroids from rat gut.</title>
        <authorList>
            <person name="Jorgensen T.J."/>
            <person name="Hansen M.A."/>
            <person name="Xu Z."/>
            <person name="Tabak M.A."/>
            <person name="Sorensen S.J."/>
            <person name="Hansen L.H."/>
        </authorList>
    </citation>
    <scope>NUCLEOTIDE SEQUENCE</scope>
    <source>
        <plasmid evidence="1">pRGFK1359</plasmid>
    </source>
</reference>
<dbReference type="SUPFAM" id="SSF52172">
    <property type="entry name" value="CheY-like"/>
    <property type="match status" value="1"/>
</dbReference>
<proteinExistence type="predicted"/>
<geneLocation type="plasmid" evidence="1">
    <name>pRGFK1359</name>
</geneLocation>
<dbReference type="EMBL" id="LN853920">
    <property type="protein sequence ID" value="CRY97054.1"/>
    <property type="molecule type" value="Genomic_DNA"/>
</dbReference>
<dbReference type="AlphaFoldDB" id="A0A0H5Q6K3"/>